<keyword evidence="1" id="KW-0732">Signal</keyword>
<evidence type="ECO:0000313" key="2">
    <source>
        <dbReference type="EMBL" id="EEF57461.1"/>
    </source>
</evidence>
<evidence type="ECO:0000256" key="1">
    <source>
        <dbReference type="SAM" id="SignalP"/>
    </source>
</evidence>
<gene>
    <name evidence="2" type="ORF">Cflav_PD0495</name>
</gene>
<name>B9XRP6_PEDPL</name>
<dbReference type="RefSeq" id="WP_007418479.1">
    <property type="nucleotide sequence ID" value="NZ_ABOX02000067.1"/>
</dbReference>
<proteinExistence type="predicted"/>
<comment type="caution">
    <text evidence="2">The sequence shown here is derived from an EMBL/GenBank/DDBJ whole genome shotgun (WGS) entry which is preliminary data.</text>
</comment>
<evidence type="ECO:0000313" key="3">
    <source>
        <dbReference type="Proteomes" id="UP000003688"/>
    </source>
</evidence>
<dbReference type="EMBL" id="ABOX02000067">
    <property type="protein sequence ID" value="EEF57461.1"/>
    <property type="molecule type" value="Genomic_DNA"/>
</dbReference>
<dbReference type="Proteomes" id="UP000003688">
    <property type="component" value="Unassembled WGS sequence"/>
</dbReference>
<reference evidence="2 3" key="1">
    <citation type="journal article" date="2011" name="J. Bacteriol.">
        <title>Genome sequence of 'Pedosphaera parvula' Ellin514, an aerobic Verrucomicrobial isolate from pasture soil.</title>
        <authorList>
            <person name="Kant R."/>
            <person name="van Passel M.W."/>
            <person name="Sangwan P."/>
            <person name="Palva A."/>
            <person name="Lucas S."/>
            <person name="Copeland A."/>
            <person name="Lapidus A."/>
            <person name="Glavina Del Rio T."/>
            <person name="Dalin E."/>
            <person name="Tice H."/>
            <person name="Bruce D."/>
            <person name="Goodwin L."/>
            <person name="Pitluck S."/>
            <person name="Chertkov O."/>
            <person name="Larimer F.W."/>
            <person name="Land M.L."/>
            <person name="Hauser L."/>
            <person name="Brettin T.S."/>
            <person name="Detter J.C."/>
            <person name="Han S."/>
            <person name="de Vos W.M."/>
            <person name="Janssen P.H."/>
            <person name="Smidt H."/>
        </authorList>
    </citation>
    <scope>NUCLEOTIDE SEQUENCE [LARGE SCALE GENOMIC DNA]</scope>
    <source>
        <strain evidence="2 3">Ellin514</strain>
    </source>
</reference>
<accession>B9XRP6</accession>
<feature type="chain" id="PRO_5002895100" evidence="1">
    <location>
        <begin position="19"/>
        <end position="222"/>
    </location>
</feature>
<feature type="signal peptide" evidence="1">
    <location>
        <begin position="1"/>
        <end position="18"/>
    </location>
</feature>
<keyword evidence="3" id="KW-1185">Reference proteome</keyword>
<sequence precursor="true">MKLKGLFLILLCLLVSSAGNNLLIADSNTPSPTTLTTPDKTKPCFNCKGTGLAKCPVATCKDGQMDCPGPCLKLSKGIWRHMPVEGHPATDLWQTFPTSTGTTSWNQHHVGEVIQMQNGEPVNIGACKVCGGTTRVKCTTCKGTGQTTCNICEGKKFVPETWSSFDNPKLKKRPNLIHLKDGKTIVGRIIMSGGSKTRIKTEQGDIDLPATDVLSEETQKSQ</sequence>
<dbReference type="AlphaFoldDB" id="B9XRP6"/>
<protein>
    <submittedName>
        <fullName evidence="2">Uncharacterized protein</fullName>
    </submittedName>
</protein>
<organism evidence="2 3">
    <name type="scientific">Pedosphaera parvula (strain Ellin514)</name>
    <dbReference type="NCBI Taxonomy" id="320771"/>
    <lineage>
        <taxon>Bacteria</taxon>
        <taxon>Pseudomonadati</taxon>
        <taxon>Verrucomicrobiota</taxon>
        <taxon>Pedosphaerae</taxon>
        <taxon>Pedosphaerales</taxon>
        <taxon>Pedosphaeraceae</taxon>
        <taxon>Pedosphaera</taxon>
    </lineage>
</organism>